<dbReference type="GO" id="GO:0140359">
    <property type="term" value="F:ABC-type transporter activity"/>
    <property type="evidence" value="ECO:0007669"/>
    <property type="project" value="InterPro"/>
</dbReference>
<proteinExistence type="predicted"/>
<feature type="transmembrane region" description="Helical" evidence="1">
    <location>
        <begin position="82"/>
        <end position="110"/>
    </location>
</feature>
<keyword evidence="3" id="KW-1185">Reference proteome</keyword>
<evidence type="ECO:0000313" key="3">
    <source>
        <dbReference type="Proteomes" id="UP000293865"/>
    </source>
</evidence>
<evidence type="ECO:0000313" key="2">
    <source>
        <dbReference type="EMBL" id="RXZ70446.1"/>
    </source>
</evidence>
<dbReference type="OrthoDB" id="3297477at2"/>
<feature type="transmembrane region" description="Helical" evidence="1">
    <location>
        <begin position="131"/>
        <end position="155"/>
    </location>
</feature>
<sequence>MTTITPTTARPSQRTRPTSLSFGGVLRSEWIKLRSLRSTIWSYVILVVLSLGMALIMTLSYVSGGGPAGEADAAGLSSEAQAGLLVQASTFGAFFGQLVVAVLGVLVITGEYSTGMIRSTLAAVPNRLPALAAKAVVLFAVTFVMATISAVGAFFVASAVFADSGIGANLLDASVILRILGAGLYLALIALFALGVGTMLRSSAGGIATVVGVLLVLPLVLQMIPADWVQDVLPYVLPNAGHSLFADTSAAADAVPFWENLLIVLGWVGAPIVGAVVLLKRRDA</sequence>
<dbReference type="RefSeq" id="WP_129520725.1">
    <property type="nucleotide sequence ID" value="NZ_SDPN01000015.1"/>
</dbReference>
<feature type="transmembrane region" description="Helical" evidence="1">
    <location>
        <begin position="261"/>
        <end position="279"/>
    </location>
</feature>
<keyword evidence="1" id="KW-1133">Transmembrane helix</keyword>
<dbReference type="Proteomes" id="UP000293865">
    <property type="component" value="Unassembled WGS sequence"/>
</dbReference>
<organism evidence="2 3">
    <name type="scientific">Agromyces albus</name>
    <dbReference type="NCBI Taxonomy" id="205332"/>
    <lineage>
        <taxon>Bacteria</taxon>
        <taxon>Bacillati</taxon>
        <taxon>Actinomycetota</taxon>
        <taxon>Actinomycetes</taxon>
        <taxon>Micrococcales</taxon>
        <taxon>Microbacteriaceae</taxon>
        <taxon>Agromyces</taxon>
    </lineage>
</organism>
<protein>
    <submittedName>
        <fullName evidence="2">ABC transporter permease</fullName>
    </submittedName>
</protein>
<reference evidence="2 3" key="1">
    <citation type="submission" date="2019-01" db="EMBL/GenBank/DDBJ databases">
        <title>Agromyces.</title>
        <authorList>
            <person name="Li J."/>
        </authorList>
    </citation>
    <scope>NUCLEOTIDE SEQUENCE [LARGE SCALE GENOMIC DNA]</scope>
    <source>
        <strain evidence="2 3">DSM 15934</strain>
    </source>
</reference>
<evidence type="ECO:0000256" key="1">
    <source>
        <dbReference type="SAM" id="Phobius"/>
    </source>
</evidence>
<dbReference type="EMBL" id="SDPN01000015">
    <property type="protein sequence ID" value="RXZ70446.1"/>
    <property type="molecule type" value="Genomic_DNA"/>
</dbReference>
<accession>A0A4V1QXQ2</accession>
<dbReference type="GO" id="GO:0005886">
    <property type="term" value="C:plasma membrane"/>
    <property type="evidence" value="ECO:0007669"/>
    <property type="project" value="UniProtKB-SubCell"/>
</dbReference>
<dbReference type="AlphaFoldDB" id="A0A4V1QXQ2"/>
<keyword evidence="1" id="KW-0812">Transmembrane</keyword>
<comment type="caution">
    <text evidence="2">The sequence shown here is derived from an EMBL/GenBank/DDBJ whole genome shotgun (WGS) entry which is preliminary data.</text>
</comment>
<feature type="transmembrane region" description="Helical" evidence="1">
    <location>
        <begin position="40"/>
        <end position="62"/>
    </location>
</feature>
<dbReference type="Pfam" id="PF12679">
    <property type="entry name" value="ABC2_membrane_2"/>
    <property type="match status" value="1"/>
</dbReference>
<name>A0A4V1QXQ2_9MICO</name>
<gene>
    <name evidence="2" type="ORF">ESP51_09805</name>
</gene>
<keyword evidence="1" id="KW-0472">Membrane</keyword>
<feature type="transmembrane region" description="Helical" evidence="1">
    <location>
        <begin position="204"/>
        <end position="224"/>
    </location>
</feature>
<dbReference type="PANTHER" id="PTHR37305">
    <property type="entry name" value="INTEGRAL MEMBRANE PROTEIN-RELATED"/>
    <property type="match status" value="1"/>
</dbReference>
<dbReference type="PANTHER" id="PTHR37305:SF1">
    <property type="entry name" value="MEMBRANE PROTEIN"/>
    <property type="match status" value="1"/>
</dbReference>
<feature type="transmembrane region" description="Helical" evidence="1">
    <location>
        <begin position="175"/>
        <end position="197"/>
    </location>
</feature>